<feature type="coiled-coil region" evidence="1">
    <location>
        <begin position="238"/>
        <end position="319"/>
    </location>
</feature>
<comment type="caution">
    <text evidence="3">The sequence shown here is derived from an EMBL/GenBank/DDBJ whole genome shotgun (WGS) entry which is preliminary data.</text>
</comment>
<dbReference type="SMART" id="SM00382">
    <property type="entry name" value="AAA"/>
    <property type="match status" value="1"/>
</dbReference>
<dbReference type="Pfam" id="PF02463">
    <property type="entry name" value="SMC_N"/>
    <property type="match status" value="1"/>
</dbReference>
<dbReference type="EMBL" id="NAAD01000010">
    <property type="protein sequence ID" value="ORJ59857.1"/>
    <property type="molecule type" value="Genomic_DNA"/>
</dbReference>
<evidence type="ECO:0000313" key="3">
    <source>
        <dbReference type="EMBL" id="ORJ59857.1"/>
    </source>
</evidence>
<feature type="domain" description="AAA+ ATPase" evidence="2">
    <location>
        <begin position="102"/>
        <end position="716"/>
    </location>
</feature>
<name>A0A1X0Y442_9BACT</name>
<gene>
    <name evidence="3" type="ORF">B5V00_09290</name>
</gene>
<dbReference type="Gene3D" id="3.40.50.300">
    <property type="entry name" value="P-loop containing nucleotide triphosphate hydrolases"/>
    <property type="match status" value="2"/>
</dbReference>
<sequence>MIRAEYLRFLQTLNSGTIPAEVRRIANIVLQNLDALIPLSTTRGQRVQKMVALAETAWDSIGTEIQPLPAQITEQAAPIVRLKSLAVGPFRGFARQEVFDLASQLVLIYGPNGTGKSSFCEALEYGLLGNVAEAESKRFRNLRNYLENAHQNTFEEPELIGINSEGQEMPIVANEALYRFCFVEKNRIDSFSRIAAQAPARQTELISTLFGLDAFNEFVRNFTPEIDGKYIDLEGAKAKQLHDKRQTLAGSKEQLKDNKEELEKLADEKRKLAHEYRETITFTQMVTEFNGDEEHPGAIKNLENDLQEQIGAKSNVTAQALQALEESIKTNLSDLTIQQGKLTEASQQISFKQLYEAVSQVQQGSPDHCPACKTPLSQVTVNPYTHAGEELEKLHHIAELQQTAKDLEGKIGQSLLELSQIVNICCARLTQNPLNNSQVAPPAKAGIDWWNSLHRPSQDGSTPWQHLQTQVQQLEENDKEIDQAAQQRATKQTELERLRGFAEKITVLQTRRKTADDAVKKAQQTITDFDTENAQLIAEAEAEKEIVARNQIIAGAYAAFVSRLNEYKNALPAQLVADLGETVVALYNAFNRNDSIKEQLASIHLPLEKNQRLKIAFIADPETFFDALHVLSEGHIRCIGLAILLAKNLKENCPLLIFDDPVNAIDDGHRETIRRSLFDDDFFTGKQIILTCHGEEFFKDIQNLLSAERVSESKPFTFLPRLDEQHIRVDFNCAPRNYIIAAQSHLDKNEIRYALSKSRNALESLTKGKLWSYVRRHGDGNLSLKFRSITSEIELRNLTEQLRSKIAKADFSDPDKSRILTPVETLLGLGGNGSSREWRYLNKGTHEEADRAEFDRHSVSEIVTALAQIDGALG</sequence>
<accession>A0A1X0Y442</accession>
<dbReference type="InterPro" id="IPR027417">
    <property type="entry name" value="P-loop_NTPase"/>
</dbReference>
<dbReference type="GO" id="GO:0000731">
    <property type="term" value="P:DNA synthesis involved in DNA repair"/>
    <property type="evidence" value="ECO:0007669"/>
    <property type="project" value="TreeGrafter"/>
</dbReference>
<keyword evidence="1" id="KW-0175">Coiled coil</keyword>
<evidence type="ECO:0000256" key="1">
    <source>
        <dbReference type="SAM" id="Coils"/>
    </source>
</evidence>
<dbReference type="PANTHER" id="PTHR32182:SF0">
    <property type="entry name" value="DNA REPLICATION AND REPAIR PROTEIN RECF"/>
    <property type="match status" value="1"/>
</dbReference>
<keyword evidence="4" id="KW-1185">Reference proteome</keyword>
<dbReference type="OrthoDB" id="9764467at2"/>
<feature type="coiled-coil region" evidence="1">
    <location>
        <begin position="467"/>
        <end position="494"/>
    </location>
</feature>
<protein>
    <submittedName>
        <fullName evidence="3">Chromosome segregation protein SMC</fullName>
    </submittedName>
</protein>
<dbReference type="SUPFAM" id="SSF52540">
    <property type="entry name" value="P-loop containing nucleoside triphosphate hydrolases"/>
    <property type="match status" value="1"/>
</dbReference>
<dbReference type="Proteomes" id="UP000193136">
    <property type="component" value="Unassembled WGS sequence"/>
</dbReference>
<dbReference type="RefSeq" id="WP_085010507.1">
    <property type="nucleotide sequence ID" value="NZ_NAAD01000010.1"/>
</dbReference>
<dbReference type="InterPro" id="IPR003593">
    <property type="entry name" value="AAA+_ATPase"/>
</dbReference>
<organism evidence="3 4">
    <name type="scientific">Geothermobacter hydrogeniphilus</name>
    <dbReference type="NCBI Taxonomy" id="1969733"/>
    <lineage>
        <taxon>Bacteria</taxon>
        <taxon>Pseudomonadati</taxon>
        <taxon>Thermodesulfobacteriota</taxon>
        <taxon>Desulfuromonadia</taxon>
        <taxon>Desulfuromonadales</taxon>
        <taxon>Geothermobacteraceae</taxon>
        <taxon>Geothermobacter</taxon>
    </lineage>
</organism>
<evidence type="ECO:0000259" key="2">
    <source>
        <dbReference type="SMART" id="SM00382"/>
    </source>
</evidence>
<proteinExistence type="predicted"/>
<dbReference type="InterPro" id="IPR003395">
    <property type="entry name" value="RecF/RecN/SMC_N"/>
</dbReference>
<dbReference type="AlphaFoldDB" id="A0A1X0Y442"/>
<dbReference type="PANTHER" id="PTHR32182">
    <property type="entry name" value="DNA REPLICATION AND REPAIR PROTEIN RECF"/>
    <property type="match status" value="1"/>
</dbReference>
<dbReference type="GO" id="GO:0006302">
    <property type="term" value="P:double-strand break repair"/>
    <property type="evidence" value="ECO:0007669"/>
    <property type="project" value="TreeGrafter"/>
</dbReference>
<evidence type="ECO:0000313" key="4">
    <source>
        <dbReference type="Proteomes" id="UP000193136"/>
    </source>
</evidence>
<reference evidence="3 4" key="1">
    <citation type="submission" date="2017-03" db="EMBL/GenBank/DDBJ databases">
        <title>Genome sequence of Geothermobacter sp. EPR-M, Deep-Sea Iron Reducer.</title>
        <authorList>
            <person name="Tully B."/>
            <person name="Savalia P."/>
            <person name="Abuyen K."/>
            <person name="Baughan C."/>
            <person name="Romero E."/>
            <person name="Ronkowski C."/>
            <person name="Torres B."/>
            <person name="Tremblay J."/>
            <person name="Trujillo A."/>
            <person name="Tyler M."/>
            <person name="Perez-Rodriguez I."/>
            <person name="Amend J."/>
        </authorList>
    </citation>
    <scope>NUCLEOTIDE SEQUENCE [LARGE SCALE GENOMIC DNA]</scope>
    <source>
        <strain evidence="3 4">EPR-M</strain>
    </source>
</reference>
<dbReference type="STRING" id="1969733.B5V00_09290"/>